<organism evidence="1 2">
    <name type="scientific">Hymenobacter coccineus</name>
    <dbReference type="NCBI Taxonomy" id="1908235"/>
    <lineage>
        <taxon>Bacteria</taxon>
        <taxon>Pseudomonadati</taxon>
        <taxon>Bacteroidota</taxon>
        <taxon>Cytophagia</taxon>
        <taxon>Cytophagales</taxon>
        <taxon>Hymenobacteraceae</taxon>
        <taxon>Hymenobacter</taxon>
    </lineage>
</organism>
<accession>A0A1G1SU03</accession>
<dbReference type="Gene3D" id="2.40.50.100">
    <property type="match status" value="1"/>
</dbReference>
<dbReference type="AlphaFoldDB" id="A0A1G1SU03"/>
<evidence type="ECO:0000313" key="1">
    <source>
        <dbReference type="EMBL" id="OGX82120.1"/>
    </source>
</evidence>
<evidence type="ECO:0000313" key="2">
    <source>
        <dbReference type="Proteomes" id="UP000177506"/>
    </source>
</evidence>
<reference evidence="1 2" key="1">
    <citation type="submission" date="2016-08" db="EMBL/GenBank/DDBJ databases">
        <title>Hymenobacter coccineus sp. nov., Hymenobacter lapidarius sp. nov. and Hymenobacter glacialis sp. nov., isolated from Antarctic soil.</title>
        <authorList>
            <person name="Sedlacek I."/>
            <person name="Kralova S."/>
            <person name="Kyrova K."/>
            <person name="Maslanova I."/>
            <person name="Stankova E."/>
            <person name="Vrbovska V."/>
            <person name="Nemec M."/>
            <person name="Bartak M."/>
            <person name="Svec P."/>
            <person name="Busse H.-J."/>
            <person name="Pantucek R."/>
        </authorList>
    </citation>
    <scope>NUCLEOTIDE SEQUENCE [LARGE SCALE GENOMIC DNA]</scope>
    <source>
        <strain evidence="1 2">CCM 8649</strain>
    </source>
</reference>
<dbReference type="EMBL" id="MDZA01000437">
    <property type="protein sequence ID" value="OGX82120.1"/>
    <property type="molecule type" value="Genomic_DNA"/>
</dbReference>
<gene>
    <name evidence="1" type="ORF">BEN49_02930</name>
</gene>
<name>A0A1G1SU03_9BACT</name>
<protein>
    <submittedName>
        <fullName evidence="1">Uncharacterized protein</fullName>
    </submittedName>
</protein>
<proteinExistence type="predicted"/>
<dbReference type="Proteomes" id="UP000177506">
    <property type="component" value="Unassembled WGS sequence"/>
</dbReference>
<dbReference type="RefSeq" id="WP_070746903.1">
    <property type="nucleotide sequence ID" value="NZ_MDZA01000437.1"/>
</dbReference>
<sequence length="187" mass="18786">MKFSLIITALALPGLLLVGRERPRSTPGGGPTAAVRKPALPAGEQLAGTVLAALYQLLKTPVRGRVVRTYFSAGQTVPVGAPLLKLAVGAGSSARTVFALAPAAGDLTQARVGDGEYVTAGTPYTRLTSRGPVRVRVAAGAAAGLHPGDSLRVLTGPVGLLGRTTPLASLSPDVSTGTVVLVLGHLG</sequence>
<comment type="caution">
    <text evidence="1">The sequence shown here is derived from an EMBL/GenBank/DDBJ whole genome shotgun (WGS) entry which is preliminary data.</text>
</comment>
<keyword evidence="2" id="KW-1185">Reference proteome</keyword>